<dbReference type="GeneID" id="45693892"/>
<name>A0AAP9XXW7_BURGL</name>
<dbReference type="EMBL" id="CP099583">
    <property type="protein sequence ID" value="USS42668.1"/>
    <property type="molecule type" value="Genomic_DNA"/>
</dbReference>
<evidence type="ECO:0000313" key="2">
    <source>
        <dbReference type="EMBL" id="USS42668.1"/>
    </source>
</evidence>
<sequence>MRLISRLRPAIGFGKRFAIATSIGASAPCIRTLLGERMQRRPVLRERVSCVATLARVTAPSASRFRYGSSPRRCVSIGGLVASGFRHGPVRHFGRYGWTNGVARVIDFFTGGKGARRSPC</sequence>
<dbReference type="AlphaFoldDB" id="A0AAP9XXW7"/>
<reference evidence="1 3" key="1">
    <citation type="submission" date="2020-12" db="EMBL/GenBank/DDBJ databases">
        <title>FDA dAtabase for Regulatory Grade micrObial Sequences (FDA-ARGOS): Supporting development and validation of Infectious Disease Dx tests.</title>
        <authorList>
            <person name="Minogue T."/>
            <person name="Wolcott M."/>
            <person name="Wasieloski L."/>
            <person name="Aguilar W."/>
            <person name="Moore D."/>
            <person name="Jaissle J."/>
            <person name="Tallon L."/>
            <person name="Sadzewicz L."/>
            <person name="Zhao X."/>
            <person name="Boylan J."/>
            <person name="Ott S."/>
            <person name="Bowen H."/>
            <person name="Vavikolanu K."/>
            <person name="Mehta A."/>
            <person name="Aluvathingal J."/>
            <person name="Nadendla S."/>
            <person name="Yan Y."/>
            <person name="Sichtig H."/>
        </authorList>
    </citation>
    <scope>NUCLEOTIDE SEQUENCE [LARGE SCALE GENOMIC DNA]</scope>
    <source>
        <strain evidence="1 3">FDAARGOS_949</strain>
    </source>
</reference>
<dbReference type="Proteomes" id="UP001056386">
    <property type="component" value="Chromosome 2"/>
</dbReference>
<dbReference type="Proteomes" id="UP000594892">
    <property type="component" value="Chromosome 1"/>
</dbReference>
<proteinExistence type="predicted"/>
<evidence type="ECO:0000313" key="1">
    <source>
        <dbReference type="EMBL" id="QPQ91227.1"/>
    </source>
</evidence>
<accession>A0AAP9XXW7</accession>
<dbReference type="EMBL" id="CP065600">
    <property type="protein sequence ID" value="QPQ91227.1"/>
    <property type="molecule type" value="Genomic_DNA"/>
</dbReference>
<evidence type="ECO:0000313" key="4">
    <source>
        <dbReference type="Proteomes" id="UP001056386"/>
    </source>
</evidence>
<gene>
    <name evidence="1" type="ORF">I6H06_05825</name>
    <name evidence="2" type="ORF">NFI99_10805</name>
</gene>
<organism evidence="1 3">
    <name type="scientific">Burkholderia glumae</name>
    <name type="common">Pseudomonas glumae</name>
    <dbReference type="NCBI Taxonomy" id="337"/>
    <lineage>
        <taxon>Bacteria</taxon>
        <taxon>Pseudomonadati</taxon>
        <taxon>Pseudomonadota</taxon>
        <taxon>Betaproteobacteria</taxon>
        <taxon>Burkholderiales</taxon>
        <taxon>Burkholderiaceae</taxon>
        <taxon>Burkholderia</taxon>
    </lineage>
</organism>
<protein>
    <submittedName>
        <fullName evidence="1">Uncharacterized protein</fullName>
    </submittedName>
</protein>
<evidence type="ECO:0000313" key="3">
    <source>
        <dbReference type="Proteomes" id="UP000594892"/>
    </source>
</evidence>
<keyword evidence="4" id="KW-1185">Reference proteome</keyword>
<dbReference type="RefSeq" id="WP_127913883.1">
    <property type="nucleotide sequence ID" value="NZ_CP021075.1"/>
</dbReference>
<reference evidence="2" key="2">
    <citation type="submission" date="2022-06" db="EMBL/GenBank/DDBJ databases">
        <title>Draft genome sequence of Burkholderia glumae strain GR20004 isolated from rice panicle showing bacterial panicle blight.</title>
        <authorList>
            <person name="Choi S.Y."/>
            <person name="Lee Y.H."/>
        </authorList>
    </citation>
    <scope>NUCLEOTIDE SEQUENCE</scope>
    <source>
        <strain evidence="2">GR20004</strain>
    </source>
</reference>